<dbReference type="EMBL" id="BBWV01000002">
    <property type="protein sequence ID" value="GAO43565.1"/>
    <property type="molecule type" value="Genomic_DNA"/>
</dbReference>
<evidence type="ECO:0000313" key="2">
    <source>
        <dbReference type="EMBL" id="GAO43565.1"/>
    </source>
</evidence>
<reference evidence="2 3" key="1">
    <citation type="submission" date="2015-04" db="EMBL/GenBank/DDBJ databases">
        <title>Whole genome shotgun sequence of Flavihumibacter petaseus NBRC 106054.</title>
        <authorList>
            <person name="Miyazawa S."/>
            <person name="Hosoyama A."/>
            <person name="Hashimoto M."/>
            <person name="Noguchi M."/>
            <person name="Tsuchikane K."/>
            <person name="Ohji S."/>
            <person name="Yamazoe A."/>
            <person name="Ichikawa N."/>
            <person name="Kimura A."/>
            <person name="Fujita N."/>
        </authorList>
    </citation>
    <scope>NUCLEOTIDE SEQUENCE [LARGE SCALE GENOMIC DNA]</scope>
    <source>
        <strain evidence="2 3">NBRC 106054</strain>
    </source>
</reference>
<organism evidence="2 3">
    <name type="scientific">Flavihumibacter petaseus NBRC 106054</name>
    <dbReference type="NCBI Taxonomy" id="1220578"/>
    <lineage>
        <taxon>Bacteria</taxon>
        <taxon>Pseudomonadati</taxon>
        <taxon>Bacteroidota</taxon>
        <taxon>Chitinophagia</taxon>
        <taxon>Chitinophagales</taxon>
        <taxon>Chitinophagaceae</taxon>
        <taxon>Flavihumibacter</taxon>
    </lineage>
</organism>
<proteinExistence type="predicted"/>
<dbReference type="PROSITE" id="PS51257">
    <property type="entry name" value="PROKAR_LIPOPROTEIN"/>
    <property type="match status" value="1"/>
</dbReference>
<feature type="chain" id="PRO_5002430371" description="2-dehydro-3-deoxyphosphooctonate aldolase" evidence="1">
    <location>
        <begin position="29"/>
        <end position="164"/>
    </location>
</feature>
<feature type="signal peptide" evidence="1">
    <location>
        <begin position="1"/>
        <end position="28"/>
    </location>
</feature>
<dbReference type="Proteomes" id="UP000033121">
    <property type="component" value="Unassembled WGS sequence"/>
</dbReference>
<accession>A0A0E9N2L0</accession>
<keyword evidence="3" id="KW-1185">Reference proteome</keyword>
<comment type="caution">
    <text evidence="2">The sequence shown here is derived from an EMBL/GenBank/DDBJ whole genome shotgun (WGS) entry which is preliminary data.</text>
</comment>
<name>A0A0E9N2L0_9BACT</name>
<evidence type="ECO:0000256" key="1">
    <source>
        <dbReference type="SAM" id="SignalP"/>
    </source>
</evidence>
<dbReference type="OrthoDB" id="5522619at2"/>
<dbReference type="RefSeq" id="WP_046369422.1">
    <property type="nucleotide sequence ID" value="NZ_BBWV01000002.1"/>
</dbReference>
<dbReference type="AlphaFoldDB" id="A0A0E9N2L0"/>
<keyword evidence="1" id="KW-0732">Signal</keyword>
<evidence type="ECO:0008006" key="4">
    <source>
        <dbReference type="Google" id="ProtNLM"/>
    </source>
</evidence>
<evidence type="ECO:0000313" key="3">
    <source>
        <dbReference type="Proteomes" id="UP000033121"/>
    </source>
</evidence>
<protein>
    <recommendedName>
        <fullName evidence="4">2-dehydro-3-deoxyphosphooctonate aldolase</fullName>
    </recommendedName>
</protein>
<gene>
    <name evidence="2" type="ORF">FPE01S_02_06700</name>
</gene>
<dbReference type="STRING" id="1220578.FPE01S_02_06700"/>
<sequence length="164" mass="17899">MKFSKLRSTTLLLFASLTVITTTSCSSAKKSTSGTTPKPGKYTISGNAFVYDSLSTDTTYGYSKENPIKVGSKTSGEGPSNERRYLNALLGPHGEQISYERRGSCCHFKSKYGMKLGNETVGTGLLDIYVITWAGQDQPVILYLNMYDPGELLVPVGFTVRNDL</sequence>